<dbReference type="EMBL" id="FOIR01000006">
    <property type="protein sequence ID" value="SEW44340.1"/>
    <property type="molecule type" value="Genomic_DNA"/>
</dbReference>
<dbReference type="InterPro" id="IPR050250">
    <property type="entry name" value="Macrolide_Exporter_MacB"/>
</dbReference>
<keyword evidence="11" id="KW-1185">Reference proteome</keyword>
<feature type="transmembrane region" description="Helical" evidence="7">
    <location>
        <begin position="347"/>
        <end position="372"/>
    </location>
</feature>
<feature type="transmembrane region" description="Helical" evidence="7">
    <location>
        <begin position="291"/>
        <end position="313"/>
    </location>
</feature>
<feature type="domain" description="MacB-like periplasmic core" evidence="9">
    <location>
        <begin position="509"/>
        <end position="633"/>
    </location>
</feature>
<evidence type="ECO:0000259" key="9">
    <source>
        <dbReference type="Pfam" id="PF12704"/>
    </source>
</evidence>
<dbReference type="GO" id="GO:0005886">
    <property type="term" value="C:plasma membrane"/>
    <property type="evidence" value="ECO:0007669"/>
    <property type="project" value="UniProtKB-SubCell"/>
</dbReference>
<dbReference type="PANTHER" id="PTHR30572">
    <property type="entry name" value="MEMBRANE COMPONENT OF TRANSPORTER-RELATED"/>
    <property type="match status" value="1"/>
</dbReference>
<keyword evidence="3 7" id="KW-0812">Transmembrane</keyword>
<organism evidence="10 11">
    <name type="scientific">Roseivirga pacifica</name>
    <dbReference type="NCBI Taxonomy" id="1267423"/>
    <lineage>
        <taxon>Bacteria</taxon>
        <taxon>Pseudomonadati</taxon>
        <taxon>Bacteroidota</taxon>
        <taxon>Cytophagia</taxon>
        <taxon>Cytophagales</taxon>
        <taxon>Roseivirgaceae</taxon>
        <taxon>Roseivirga</taxon>
    </lineage>
</organism>
<dbReference type="PANTHER" id="PTHR30572:SF4">
    <property type="entry name" value="ABC TRANSPORTER PERMEASE YTRF"/>
    <property type="match status" value="1"/>
</dbReference>
<evidence type="ECO:0000313" key="11">
    <source>
        <dbReference type="Proteomes" id="UP000199437"/>
    </source>
</evidence>
<dbReference type="GO" id="GO:0022857">
    <property type="term" value="F:transmembrane transporter activity"/>
    <property type="evidence" value="ECO:0007669"/>
    <property type="project" value="TreeGrafter"/>
</dbReference>
<dbReference type="Proteomes" id="UP000199437">
    <property type="component" value="Unassembled WGS sequence"/>
</dbReference>
<feature type="transmembrane region" description="Helical" evidence="7">
    <location>
        <begin position="21"/>
        <end position="43"/>
    </location>
</feature>
<keyword evidence="5 7" id="KW-0472">Membrane</keyword>
<evidence type="ECO:0000256" key="6">
    <source>
        <dbReference type="ARBA" id="ARBA00038076"/>
    </source>
</evidence>
<accession>A0A1I0RT36</accession>
<keyword evidence="2" id="KW-1003">Cell membrane</keyword>
<reference evidence="11" key="1">
    <citation type="submission" date="2016-10" db="EMBL/GenBank/DDBJ databases">
        <authorList>
            <person name="Varghese N."/>
            <person name="Submissions S."/>
        </authorList>
    </citation>
    <scope>NUCLEOTIDE SEQUENCE [LARGE SCALE GENOMIC DNA]</scope>
    <source>
        <strain evidence="11">CGMCC 1.12402</strain>
    </source>
</reference>
<proteinExistence type="inferred from homology"/>
<dbReference type="GeneID" id="99988731"/>
<dbReference type="STRING" id="1267423.SAMN05216290_4068"/>
<dbReference type="InterPro" id="IPR025857">
    <property type="entry name" value="MacB_PCD"/>
</dbReference>
<gene>
    <name evidence="10" type="ORF">SAMN05216290_4068</name>
</gene>
<feature type="transmembrane region" description="Helical" evidence="7">
    <location>
        <begin position="693"/>
        <end position="718"/>
    </location>
</feature>
<feature type="transmembrane region" description="Helical" evidence="7">
    <location>
        <begin position="745"/>
        <end position="764"/>
    </location>
</feature>
<keyword evidence="4 7" id="KW-1133">Transmembrane helix</keyword>
<dbReference type="RefSeq" id="WP_090261312.1">
    <property type="nucleotide sequence ID" value="NZ_FOIR01000006.1"/>
</dbReference>
<name>A0A1I0RT36_9BACT</name>
<evidence type="ECO:0000256" key="5">
    <source>
        <dbReference type="ARBA" id="ARBA00023136"/>
    </source>
</evidence>
<dbReference type="InterPro" id="IPR003838">
    <property type="entry name" value="ABC3_permease_C"/>
</dbReference>
<dbReference type="Pfam" id="PF12704">
    <property type="entry name" value="MacB_PCD"/>
    <property type="match status" value="2"/>
</dbReference>
<feature type="domain" description="MacB-like periplasmic core" evidence="9">
    <location>
        <begin position="20"/>
        <end position="246"/>
    </location>
</feature>
<dbReference type="AlphaFoldDB" id="A0A1I0RT36"/>
<evidence type="ECO:0000256" key="3">
    <source>
        <dbReference type="ARBA" id="ARBA00022692"/>
    </source>
</evidence>
<evidence type="ECO:0000256" key="4">
    <source>
        <dbReference type="ARBA" id="ARBA00022989"/>
    </source>
</evidence>
<sequence>MLKSYLKTTFRSFRKHRLFSLINLFGLSIGIASALFILQYAVFQLSFDKFHTKSDRIFRVMNERFEGDRMIQRGQITYSAVGPQLAEDYPEVLRYTTVNTFMGNVFLYNNVPTEVPYMLLTEPSFFEMFDFEVLAGNPEEQFKNPRQVLLTESMAEKVFQTETNDWSRFVGETIQMGSARIDLAVAGVLADPPENSSLQFVAMLSRVTVFDWWGESAKFSWNSSDYFHYVELAEGVREADFEAKLDDFSVKYFRGTEVTGTFEKFHLQPLEDVYLYSDYEYENHQTSEGNMVWVLVLIALFILVMAWVNYINLTTSRSLQRAREVGVRKVVGATKQQLVFQFLTESLLMNFLALVIAITLIQALQIPFNHFIEEELSLWTFLVGQLSGLPVYVWLAVVLFVGAIASGIYPAFVLSSFQASKTLKGEFGNSSKGKLLRKGLVVFQFALSTALIAGTYLVYQQTNFMRNQNLGLNMDQVVAVQGPSITDLDTTFVTHIQAFLTSLTTNANISSAGSSTSNLGSRLPRTFNVKRLGETDGHMLNRLGMNYGFFDVYEVEMKAGRTFRPDDHKTDPRLINTTILNEKAAEILGYESPMDAVGKKLVFFGQEWNIVGVASDFHHRSLKESIEPLLILPFYNGGNDTYHVKVSAQNLSETLAFIRTTYDEFFPGDLFKYRFVDELFNEQYKSDQQFGNVFNLFSALAIGIACLGLFGLAGYTAIQKTKEIGIRKVLGASVGDILNMLSREFIGLILLANFLGLPLIYMGAQQWLDSYAYQTKIGWLFFVLPVVVVLLVSALIIVSQTLKSAKANPVNALHQE</sequence>
<evidence type="ECO:0000313" key="10">
    <source>
        <dbReference type="EMBL" id="SEW44340.1"/>
    </source>
</evidence>
<comment type="similarity">
    <text evidence="6">Belongs to the ABC-4 integral membrane protein family.</text>
</comment>
<feature type="transmembrane region" description="Helical" evidence="7">
    <location>
        <begin position="435"/>
        <end position="459"/>
    </location>
</feature>
<feature type="transmembrane region" description="Helical" evidence="7">
    <location>
        <begin position="776"/>
        <end position="798"/>
    </location>
</feature>
<evidence type="ECO:0000256" key="2">
    <source>
        <dbReference type="ARBA" id="ARBA00022475"/>
    </source>
</evidence>
<dbReference type="Pfam" id="PF02687">
    <property type="entry name" value="FtsX"/>
    <property type="match status" value="2"/>
</dbReference>
<evidence type="ECO:0000256" key="7">
    <source>
        <dbReference type="SAM" id="Phobius"/>
    </source>
</evidence>
<comment type="subcellular location">
    <subcellularLocation>
        <location evidence="1">Cell membrane</location>
        <topology evidence="1">Multi-pass membrane protein</topology>
    </subcellularLocation>
</comment>
<feature type="domain" description="ABC3 transporter permease C-terminal" evidence="8">
    <location>
        <begin position="297"/>
        <end position="414"/>
    </location>
</feature>
<evidence type="ECO:0000256" key="1">
    <source>
        <dbReference type="ARBA" id="ARBA00004651"/>
    </source>
</evidence>
<feature type="domain" description="ABC3 transporter permease C-terminal" evidence="8">
    <location>
        <begin position="696"/>
        <end position="808"/>
    </location>
</feature>
<protein>
    <submittedName>
        <fullName evidence="10">Putative ABC transport system permease protein</fullName>
    </submittedName>
</protein>
<feature type="transmembrane region" description="Helical" evidence="7">
    <location>
        <begin position="392"/>
        <end position="414"/>
    </location>
</feature>
<evidence type="ECO:0000259" key="8">
    <source>
        <dbReference type="Pfam" id="PF02687"/>
    </source>
</evidence>
<dbReference type="OrthoDB" id="5933722at2"/>